<organism evidence="3 4">
    <name type="scientific">Klenkia sesuvii</name>
    <dbReference type="NCBI Taxonomy" id="3103137"/>
    <lineage>
        <taxon>Bacteria</taxon>
        <taxon>Bacillati</taxon>
        <taxon>Actinomycetota</taxon>
        <taxon>Actinomycetes</taxon>
        <taxon>Geodermatophilales</taxon>
        <taxon>Geodermatophilaceae</taxon>
        <taxon>Klenkia</taxon>
    </lineage>
</organism>
<feature type="transmembrane region" description="Helical" evidence="2">
    <location>
        <begin position="56"/>
        <end position="76"/>
    </location>
</feature>
<name>A0ABU8DUN7_9ACTN</name>
<dbReference type="PANTHER" id="PTHR34980">
    <property type="entry name" value="INNER MEMBRANE PROTEIN-RELATED-RELATED"/>
    <property type="match status" value="1"/>
</dbReference>
<dbReference type="RefSeq" id="WP_336404476.1">
    <property type="nucleotide sequence ID" value="NZ_JBAPLU010000010.1"/>
</dbReference>
<evidence type="ECO:0000313" key="4">
    <source>
        <dbReference type="Proteomes" id="UP001361570"/>
    </source>
</evidence>
<gene>
    <name evidence="3" type="ORF">TEK04_11455</name>
</gene>
<evidence type="ECO:0000256" key="2">
    <source>
        <dbReference type="SAM" id="Phobius"/>
    </source>
</evidence>
<evidence type="ECO:0000313" key="3">
    <source>
        <dbReference type="EMBL" id="MEI4272338.1"/>
    </source>
</evidence>
<comment type="caution">
    <text evidence="3">The sequence shown here is derived from an EMBL/GenBank/DDBJ whole genome shotgun (WGS) entry which is preliminary data.</text>
</comment>
<protein>
    <submittedName>
        <fullName evidence="3">DUF805 domain-containing protein</fullName>
    </submittedName>
</protein>
<feature type="region of interest" description="Disordered" evidence="1">
    <location>
        <begin position="121"/>
        <end position="165"/>
    </location>
</feature>
<feature type="transmembrane region" description="Helical" evidence="2">
    <location>
        <begin position="17"/>
        <end position="36"/>
    </location>
</feature>
<dbReference type="Pfam" id="PF05656">
    <property type="entry name" value="DUF805"/>
    <property type="match status" value="1"/>
</dbReference>
<proteinExistence type="predicted"/>
<dbReference type="PANTHER" id="PTHR34980:SF2">
    <property type="entry name" value="INNER MEMBRANE PROTEIN YHAH-RELATED"/>
    <property type="match status" value="1"/>
</dbReference>
<evidence type="ECO:0000256" key="1">
    <source>
        <dbReference type="SAM" id="MobiDB-lite"/>
    </source>
</evidence>
<keyword evidence="2" id="KW-0812">Transmembrane</keyword>
<keyword evidence="2" id="KW-1133">Transmembrane helix</keyword>
<dbReference type="Proteomes" id="UP001361570">
    <property type="component" value="Unassembled WGS sequence"/>
</dbReference>
<sequence>MEFLGWYVRRGRIDRRVFWLHYMLPIALLGLLAFGVDVSFGDTNAADVLAGRATVLEFGAFSTAIGWATLVPSLSAHACRLHDQGRSAWWLLLNLVPFFGQLALLGICGFVPGQPAANRYGPVSGADQTGGGPTATGGPAAPVDQRPWTPGPADRAPDYPPPDWR</sequence>
<dbReference type="InterPro" id="IPR008523">
    <property type="entry name" value="DUF805"/>
</dbReference>
<dbReference type="EMBL" id="JBAPLU010000010">
    <property type="protein sequence ID" value="MEI4272338.1"/>
    <property type="molecule type" value="Genomic_DNA"/>
</dbReference>
<keyword evidence="4" id="KW-1185">Reference proteome</keyword>
<reference evidence="3 4" key="1">
    <citation type="submission" date="2024-03" db="EMBL/GenBank/DDBJ databases">
        <title>Draft genome sequence of Klenkia sp. LSe6-5.</title>
        <authorList>
            <person name="Duangmal K."/>
            <person name="Chantavorakit T."/>
        </authorList>
    </citation>
    <scope>NUCLEOTIDE SEQUENCE [LARGE SCALE GENOMIC DNA]</scope>
    <source>
        <strain evidence="3 4">LSe6-5</strain>
    </source>
</reference>
<feature type="transmembrane region" description="Helical" evidence="2">
    <location>
        <begin position="88"/>
        <end position="112"/>
    </location>
</feature>
<keyword evidence="2" id="KW-0472">Membrane</keyword>
<accession>A0ABU8DUN7</accession>